<keyword evidence="2" id="KW-0547">Nucleotide-binding</keyword>
<protein>
    <submittedName>
        <fullName evidence="5">ABC transporter ATP-binding protein</fullName>
    </submittedName>
</protein>
<dbReference type="SMART" id="SM00382">
    <property type="entry name" value="AAA"/>
    <property type="match status" value="1"/>
</dbReference>
<dbReference type="InterPro" id="IPR003593">
    <property type="entry name" value="AAA+_ATPase"/>
</dbReference>
<reference evidence="5" key="1">
    <citation type="submission" date="2023-10" db="EMBL/GenBank/DDBJ databases">
        <title>Screening of Alkalihalophilus pseudofirmusBZ-TG-HK211 and Its Alleviation of Salt Stress on Rapeseed Growth.</title>
        <authorList>
            <person name="Zhao B."/>
            <person name="Guo T."/>
        </authorList>
    </citation>
    <scope>NUCLEOTIDE SEQUENCE</scope>
    <source>
        <strain evidence="5">BZ-TG-HK211</strain>
    </source>
</reference>
<dbReference type="CDD" id="cd03214">
    <property type="entry name" value="ABC_Iron-Siderophores_B12_Hemin"/>
    <property type="match status" value="1"/>
</dbReference>
<dbReference type="InterPro" id="IPR003439">
    <property type="entry name" value="ABC_transporter-like_ATP-bd"/>
</dbReference>
<proteinExistence type="predicted"/>
<dbReference type="Gene3D" id="3.40.50.300">
    <property type="entry name" value="P-loop containing nucleotide triphosphate hydrolases"/>
    <property type="match status" value="1"/>
</dbReference>
<dbReference type="PROSITE" id="PS00211">
    <property type="entry name" value="ABC_TRANSPORTER_1"/>
    <property type="match status" value="1"/>
</dbReference>
<dbReference type="Proteomes" id="UP001285636">
    <property type="component" value="Unassembled WGS sequence"/>
</dbReference>
<dbReference type="GO" id="GO:0005524">
    <property type="term" value="F:ATP binding"/>
    <property type="evidence" value="ECO:0007669"/>
    <property type="project" value="UniProtKB-KW"/>
</dbReference>
<evidence type="ECO:0000256" key="3">
    <source>
        <dbReference type="ARBA" id="ARBA00022840"/>
    </source>
</evidence>
<dbReference type="RefSeq" id="WP_323466631.1">
    <property type="nucleotide sequence ID" value="NZ_CP144224.1"/>
</dbReference>
<sequence>MMLSVSQLTTTIEHKDIIHQVSMHIESGKFVGLIGPNGSGKSTLLKTIYRIFEPRAGLVALDEKDISTLTHKELARRMAIVAQESSVPFDFTVEEIVLMGRSPHKRFFEEDTSEDSYITNQALVKVGLEGYSNRSFSTLSGGEKQRVLIARALVQKANVLILDEPTNHLDIQHQLHILDVVKNLNVSTLAAIHDLNLAAAYCDIIYVINGGEIVKQGSPTEVLTRDLVKEIFQVECTITTHPMTGKVQISYISDGMV</sequence>
<dbReference type="PROSITE" id="PS50893">
    <property type="entry name" value="ABC_TRANSPORTER_2"/>
    <property type="match status" value="1"/>
</dbReference>
<dbReference type="GO" id="GO:0016887">
    <property type="term" value="F:ATP hydrolysis activity"/>
    <property type="evidence" value="ECO:0007669"/>
    <property type="project" value="InterPro"/>
</dbReference>
<dbReference type="FunFam" id="3.40.50.300:FF:000134">
    <property type="entry name" value="Iron-enterobactin ABC transporter ATP-binding protein"/>
    <property type="match status" value="1"/>
</dbReference>
<dbReference type="EMBL" id="JAWJAY010000001">
    <property type="protein sequence ID" value="MDV2885493.1"/>
    <property type="molecule type" value="Genomic_DNA"/>
</dbReference>
<accession>A0AAJ2NN92</accession>
<dbReference type="PANTHER" id="PTHR42794:SF2">
    <property type="entry name" value="ABC TRANSPORTER ATP-BINDING PROTEIN"/>
    <property type="match status" value="1"/>
</dbReference>
<evidence type="ECO:0000256" key="2">
    <source>
        <dbReference type="ARBA" id="ARBA00022741"/>
    </source>
</evidence>
<gene>
    <name evidence="5" type="ORF">RYX45_09865</name>
</gene>
<evidence type="ECO:0000259" key="4">
    <source>
        <dbReference type="PROSITE" id="PS50893"/>
    </source>
</evidence>
<dbReference type="AlphaFoldDB" id="A0AAJ2NN92"/>
<keyword evidence="3 5" id="KW-0067">ATP-binding</keyword>
<evidence type="ECO:0000313" key="5">
    <source>
        <dbReference type="EMBL" id="MDV2885493.1"/>
    </source>
</evidence>
<feature type="domain" description="ABC transporter" evidence="4">
    <location>
        <begin position="3"/>
        <end position="235"/>
    </location>
</feature>
<dbReference type="SUPFAM" id="SSF52540">
    <property type="entry name" value="P-loop containing nucleoside triphosphate hydrolases"/>
    <property type="match status" value="1"/>
</dbReference>
<dbReference type="PANTHER" id="PTHR42794">
    <property type="entry name" value="HEMIN IMPORT ATP-BINDING PROTEIN HMUV"/>
    <property type="match status" value="1"/>
</dbReference>
<evidence type="ECO:0000256" key="1">
    <source>
        <dbReference type="ARBA" id="ARBA00022448"/>
    </source>
</evidence>
<name>A0AAJ2NN92_ALKPS</name>
<dbReference type="InterPro" id="IPR027417">
    <property type="entry name" value="P-loop_NTPase"/>
</dbReference>
<organism evidence="5 6">
    <name type="scientific">Alkalihalophilus pseudofirmus</name>
    <name type="common">Bacillus pseudofirmus</name>
    <dbReference type="NCBI Taxonomy" id="79885"/>
    <lineage>
        <taxon>Bacteria</taxon>
        <taxon>Bacillati</taxon>
        <taxon>Bacillota</taxon>
        <taxon>Bacilli</taxon>
        <taxon>Bacillales</taxon>
        <taxon>Bacillaceae</taxon>
        <taxon>Alkalihalophilus</taxon>
    </lineage>
</organism>
<comment type="caution">
    <text evidence="5">The sequence shown here is derived from an EMBL/GenBank/DDBJ whole genome shotgun (WGS) entry which is preliminary data.</text>
</comment>
<evidence type="ECO:0000313" key="6">
    <source>
        <dbReference type="Proteomes" id="UP001285636"/>
    </source>
</evidence>
<dbReference type="InterPro" id="IPR017871">
    <property type="entry name" value="ABC_transporter-like_CS"/>
</dbReference>
<dbReference type="Pfam" id="PF00005">
    <property type="entry name" value="ABC_tran"/>
    <property type="match status" value="1"/>
</dbReference>
<keyword evidence="1" id="KW-0813">Transport</keyword>